<gene>
    <name evidence="3" type="ORF">HAX54_001807</name>
</gene>
<dbReference type="EMBL" id="JACEIK010010725">
    <property type="protein sequence ID" value="MCE3215307.1"/>
    <property type="molecule type" value="Genomic_DNA"/>
</dbReference>
<keyword evidence="4" id="KW-1185">Reference proteome</keyword>
<accession>A0ABS8WQW8</accession>
<evidence type="ECO:0000256" key="1">
    <source>
        <dbReference type="SAM" id="MobiDB-lite"/>
    </source>
</evidence>
<evidence type="ECO:0000259" key="2">
    <source>
        <dbReference type="Pfam" id="PF02338"/>
    </source>
</evidence>
<dbReference type="InterPro" id="IPR003323">
    <property type="entry name" value="OTU_dom"/>
</dbReference>
<sequence>MLNYKSIFGHSDSKFIFSVDCPRVRVDLHPQGCRLISKLARVSKWGINLKQKISCLRGPQKERLRYQKHSRRCFLGIGKKSLSYREKRPHMKKAAAKGSKKLNRKLRRSNGSSNNDSGENQMILLWEGLRITVEKWSQLLHGEDNRLGALTHILKKHIMIFSGSFPDVEMGKEYKSSNGSGSSASSIMLSYHKHAFGLGTL</sequence>
<evidence type="ECO:0000313" key="3">
    <source>
        <dbReference type="EMBL" id="MCE3215307.1"/>
    </source>
</evidence>
<feature type="compositionally biased region" description="Basic residues" evidence="1">
    <location>
        <begin position="87"/>
        <end position="108"/>
    </location>
</feature>
<dbReference type="Proteomes" id="UP000823775">
    <property type="component" value="Unassembled WGS sequence"/>
</dbReference>
<evidence type="ECO:0000313" key="4">
    <source>
        <dbReference type="Proteomes" id="UP000823775"/>
    </source>
</evidence>
<protein>
    <recommendedName>
        <fullName evidence="2">OTU domain-containing protein</fullName>
    </recommendedName>
</protein>
<dbReference type="Pfam" id="PF02338">
    <property type="entry name" value="OTU"/>
    <property type="match status" value="1"/>
</dbReference>
<feature type="region of interest" description="Disordered" evidence="1">
    <location>
        <begin position="86"/>
        <end position="116"/>
    </location>
</feature>
<organism evidence="3 4">
    <name type="scientific">Datura stramonium</name>
    <name type="common">Jimsonweed</name>
    <name type="synonym">Common thornapple</name>
    <dbReference type="NCBI Taxonomy" id="4076"/>
    <lineage>
        <taxon>Eukaryota</taxon>
        <taxon>Viridiplantae</taxon>
        <taxon>Streptophyta</taxon>
        <taxon>Embryophyta</taxon>
        <taxon>Tracheophyta</taxon>
        <taxon>Spermatophyta</taxon>
        <taxon>Magnoliopsida</taxon>
        <taxon>eudicotyledons</taxon>
        <taxon>Gunneridae</taxon>
        <taxon>Pentapetalae</taxon>
        <taxon>asterids</taxon>
        <taxon>lamiids</taxon>
        <taxon>Solanales</taxon>
        <taxon>Solanaceae</taxon>
        <taxon>Solanoideae</taxon>
        <taxon>Datureae</taxon>
        <taxon>Datura</taxon>
    </lineage>
</organism>
<proteinExistence type="predicted"/>
<name>A0ABS8WQW8_DATST</name>
<comment type="caution">
    <text evidence="3">The sequence shown here is derived from an EMBL/GenBank/DDBJ whole genome shotgun (WGS) entry which is preliminary data.</text>
</comment>
<feature type="domain" description="OTU" evidence="2">
    <location>
        <begin position="141"/>
        <end position="199"/>
    </location>
</feature>
<reference evidence="3 4" key="1">
    <citation type="journal article" date="2021" name="BMC Genomics">
        <title>Datura genome reveals duplications of psychoactive alkaloid biosynthetic genes and high mutation rate following tissue culture.</title>
        <authorList>
            <person name="Rajewski A."/>
            <person name="Carter-House D."/>
            <person name="Stajich J."/>
            <person name="Litt A."/>
        </authorList>
    </citation>
    <scope>NUCLEOTIDE SEQUENCE [LARGE SCALE GENOMIC DNA]</scope>
    <source>
        <strain evidence="3">AR-01</strain>
    </source>
</reference>